<evidence type="ECO:0000313" key="9">
    <source>
        <dbReference type="Proteomes" id="UP000006238"/>
    </source>
</evidence>
<evidence type="ECO:0000313" key="8">
    <source>
        <dbReference type="EMBL" id="EFF68063.1"/>
    </source>
</evidence>
<evidence type="ECO:0000256" key="5">
    <source>
        <dbReference type="ARBA" id="ARBA00022989"/>
    </source>
</evidence>
<dbReference type="Pfam" id="PF00860">
    <property type="entry name" value="Xan_ur_permease"/>
    <property type="match status" value="2"/>
</dbReference>
<evidence type="ECO:0000256" key="1">
    <source>
        <dbReference type="ARBA" id="ARBA00004127"/>
    </source>
</evidence>
<organism evidence="8 9">
    <name type="scientific">Eshraghiella crossota DSM 2876</name>
    <dbReference type="NCBI Taxonomy" id="511680"/>
    <lineage>
        <taxon>Bacteria</taxon>
        <taxon>Bacillati</taxon>
        <taxon>Bacillota</taxon>
        <taxon>Clostridia</taxon>
        <taxon>Lachnospirales</taxon>
        <taxon>Lachnospiraceae</taxon>
        <taxon>Eshraghiella</taxon>
    </lineage>
</organism>
<keyword evidence="6 7" id="KW-0472">Membrane</keyword>
<feature type="transmembrane region" description="Helical" evidence="7">
    <location>
        <begin position="224"/>
        <end position="244"/>
    </location>
</feature>
<dbReference type="Proteomes" id="UP000006238">
    <property type="component" value="Unassembled WGS sequence"/>
</dbReference>
<dbReference type="GO" id="GO:0012505">
    <property type="term" value="C:endomembrane system"/>
    <property type="evidence" value="ECO:0007669"/>
    <property type="project" value="UniProtKB-SubCell"/>
</dbReference>
<dbReference type="STRING" id="45851.BHV86_05800"/>
<feature type="transmembrane region" description="Helical" evidence="7">
    <location>
        <begin position="53"/>
        <end position="73"/>
    </location>
</feature>
<dbReference type="InterPro" id="IPR045018">
    <property type="entry name" value="Azg-like"/>
</dbReference>
<keyword evidence="3" id="KW-0813">Transport</keyword>
<feature type="transmembrane region" description="Helical" evidence="7">
    <location>
        <begin position="108"/>
        <end position="128"/>
    </location>
</feature>
<keyword evidence="9" id="KW-1185">Reference proteome</keyword>
<dbReference type="EMBL" id="ABWN01000032">
    <property type="protein sequence ID" value="EFF68063.1"/>
    <property type="molecule type" value="Genomic_DNA"/>
</dbReference>
<evidence type="ECO:0000256" key="4">
    <source>
        <dbReference type="ARBA" id="ARBA00022692"/>
    </source>
</evidence>
<keyword evidence="5 7" id="KW-1133">Transmembrane helix</keyword>
<dbReference type="PANTHER" id="PTHR43337">
    <property type="entry name" value="XANTHINE/URACIL PERMEASE C887.17-RELATED"/>
    <property type="match status" value="1"/>
</dbReference>
<name>D4S133_9FIRM</name>
<dbReference type="HOGENOM" id="CLU_024508_0_1_9"/>
<feature type="transmembrane region" description="Helical" evidence="7">
    <location>
        <begin position="388"/>
        <end position="405"/>
    </location>
</feature>
<sequence length="477" mass="50175">MGKLFKLKENGTTVRTEIVAGLTTFMTMAYIIALNPNLLTAFGANGGTELWNGVFLATCIASAIGMFVMAFLANKPFALAPGMGLNSFFAIVVSNIVSITGLSYTESFQAGLCIILIEGIIFFILSVLNVREKIVQAIPLGVRLGIAPAIGLMLMNIGFGSNAGIYSDKGGPFYVMRDFFGSLTPGLARDTMGSGYSAMVLAVVTMFIGLFVIIILAHKKVKGAVLLGMLASCVIYWAGEAIFLDTNPFASLKGASFVPPFADMAETTLFKFNFSGFVEIGWFTAITLIITFCIIDMFDTIGTLVGTASRAGMVDENGEMPNMKQALISDAVATVVGSATGTSTVTTFVESASGVEAGGRTGLTALVTGILFLACMFIAPIAAIIPPAATSAALIYVGILMISGLKKINFDDMTQTVPVALMLISMPISGSIGHGIGLGLIAYTVIKLFTGKAKEVSVLTYIISIIFLIKFFLVVSV</sequence>
<reference evidence="8 9" key="1">
    <citation type="submission" date="2010-02" db="EMBL/GenBank/DDBJ databases">
        <authorList>
            <person name="Weinstock G."/>
            <person name="Sodergren E."/>
            <person name="Clifton S."/>
            <person name="Fulton L."/>
            <person name="Fulton B."/>
            <person name="Courtney L."/>
            <person name="Fronick C."/>
            <person name="Harrison M."/>
            <person name="Strong C."/>
            <person name="Farmer C."/>
            <person name="Delahaunty K."/>
            <person name="Markovic C."/>
            <person name="Hall O."/>
            <person name="Minx P."/>
            <person name="Tomlinson C."/>
            <person name="Mitreva M."/>
            <person name="Nelson J."/>
            <person name="Hou S."/>
            <person name="Wollam A."/>
            <person name="Pepin K.H."/>
            <person name="Johnson M."/>
            <person name="Bhonagiri V."/>
            <person name="Zhang X."/>
            <person name="Suruliraj S."/>
            <person name="Warren W."/>
            <person name="Chinwalla A."/>
            <person name="Mardis E.R."/>
            <person name="Wilson R.K."/>
        </authorList>
    </citation>
    <scope>NUCLEOTIDE SEQUENCE [LARGE SCALE GENOMIC DNA]</scope>
    <source>
        <strain evidence="8 9">DSM 2876</strain>
    </source>
</reference>
<gene>
    <name evidence="8" type="ORF">BUTYVIB_01803</name>
</gene>
<keyword evidence="4 7" id="KW-0812">Transmembrane</keyword>
<comment type="subcellular location">
    <subcellularLocation>
        <location evidence="1">Endomembrane system</location>
        <topology evidence="1">Multi-pass membrane protein</topology>
    </subcellularLocation>
</comment>
<feature type="transmembrane region" description="Helical" evidence="7">
    <location>
        <begin position="85"/>
        <end position="102"/>
    </location>
</feature>
<dbReference type="RefSeq" id="WP_005603623.1">
    <property type="nucleotide sequence ID" value="NZ_GG663524.1"/>
</dbReference>
<evidence type="ECO:0000256" key="7">
    <source>
        <dbReference type="SAM" id="Phobius"/>
    </source>
</evidence>
<evidence type="ECO:0000256" key="2">
    <source>
        <dbReference type="ARBA" id="ARBA00005697"/>
    </source>
</evidence>
<feature type="transmembrane region" description="Helical" evidence="7">
    <location>
        <begin position="140"/>
        <end position="159"/>
    </location>
</feature>
<dbReference type="GeneID" id="98917333"/>
<comment type="caution">
    <text evidence="8">The sequence shown here is derived from an EMBL/GenBank/DDBJ whole genome shotgun (WGS) entry which is preliminary data.</text>
</comment>
<feature type="transmembrane region" description="Helical" evidence="7">
    <location>
        <begin position="196"/>
        <end position="217"/>
    </location>
</feature>
<feature type="transmembrane region" description="Helical" evidence="7">
    <location>
        <begin position="280"/>
        <end position="298"/>
    </location>
</feature>
<dbReference type="PANTHER" id="PTHR43337:SF1">
    <property type="entry name" value="XANTHINE_URACIL PERMEASE C887.17-RELATED"/>
    <property type="match status" value="1"/>
</dbReference>
<accession>D4S133</accession>
<dbReference type="GO" id="GO:0005886">
    <property type="term" value="C:plasma membrane"/>
    <property type="evidence" value="ECO:0007669"/>
    <property type="project" value="TreeGrafter"/>
</dbReference>
<dbReference type="InterPro" id="IPR006043">
    <property type="entry name" value="NCS2"/>
</dbReference>
<feature type="transmembrane region" description="Helical" evidence="7">
    <location>
        <begin position="12"/>
        <end position="33"/>
    </location>
</feature>
<comment type="similarity">
    <text evidence="2">Belongs to the nucleobase:cation symporter-2 (NCS2) (TC 2.A.40) family. Azg-like subfamily.</text>
</comment>
<evidence type="ECO:0000256" key="6">
    <source>
        <dbReference type="ARBA" id="ARBA00023136"/>
    </source>
</evidence>
<dbReference type="eggNOG" id="COG2252">
    <property type="taxonomic scope" value="Bacteria"/>
</dbReference>
<proteinExistence type="inferred from homology"/>
<protein>
    <submittedName>
        <fullName evidence="8">Putative permease</fullName>
    </submittedName>
</protein>
<feature type="transmembrane region" description="Helical" evidence="7">
    <location>
        <begin position="458"/>
        <end position="475"/>
    </location>
</feature>
<feature type="transmembrane region" description="Helical" evidence="7">
    <location>
        <begin position="363"/>
        <end position="382"/>
    </location>
</feature>
<evidence type="ECO:0000256" key="3">
    <source>
        <dbReference type="ARBA" id="ARBA00022448"/>
    </source>
</evidence>
<dbReference type="GO" id="GO:0005345">
    <property type="term" value="F:purine nucleobase transmembrane transporter activity"/>
    <property type="evidence" value="ECO:0007669"/>
    <property type="project" value="TreeGrafter"/>
</dbReference>
<dbReference type="AlphaFoldDB" id="D4S133"/>
<feature type="transmembrane region" description="Helical" evidence="7">
    <location>
        <begin position="417"/>
        <end position="446"/>
    </location>
</feature>